<sequence length="1009" mass="111712">MRNKVVMSLLVLVLALSVVLPVGAKGLNSEEEARLKRWEERGIFEGLEKMKKKPHAALSKVEFAALIHSVIGYGRDGMPWKNADVVRRAKEAGYWNVVFGEGVEGNSAMKKGEAKEVLEYLLPGSELISGEDGSSPLKLVDAVRLIDDKVDEFYHQAGVFSGETIEGNALVNHGDVTLEDVRIKGDLYVTNGAAPGKVTLKNVSVDGKVYVEEEVQNLVRSVKSDLGQVVVYKPGKEKSDWTLVWSDEFITDEIDPEKWTYDIGNWIVDEEGNPVSPGWGNNELEYYTDSPDNSFIQDGKLVIKAKKEETPITDEFGSYDYSSAKLKTKGLFSKKYGKFEARMKLPEGQGFWPAFWMMPEDSVYGSWPTSGEIDIMESAGRDTGTIGGTIHYGEEYPNNTYTGAEYHFPEGEDTTGYHTYGIEWEPGEIRWYVDGKLYQTLNDWFSKGTNQADRYAFPAPFDQEFYMILNLAVGGWYGGNPDETTPFPGEMEVDYVRAYELTGREYMEPVEPEEVKEELPEGAKFPLEDGNYIYDAAYSEPFTVVDAPEETLNPLYWNFVALPDFGGSGTITKEDVGGVPFAKTQVTNPGNALWALQLIQNVSIAEGGRYKVSFDAKSDTTRNMMTKVSGGAERGYANYSGEQTIPLTNEVQSYEYTFTHRQDTDIAARLEFNMGANGNAPVWIGNVRVEEVEPVDPEGASKTPLPDGNHIYNGTFDQGDMSRMKYWDVAVNEPAEASADVPEAARELHVAVKDGGASADDVQVKQTGLQLADGASYELTFDARASADRPIEVQFLSEDGTTSYSDSVSVDVSGDMASKKVNFTMPEGQSDEYGQLVFKMGGVSGDVYLDNVRLIKTSVDVELEPLKNGDFASGFDFWSQYIHFDAQADLSVTDEKLNVNIASAGNETWSVLAEQGNLNLVQGVTYELSFDARSTVARNMEVTLENAGYYRYLSQSISVGQEMKTYTFDLVMSANDTASLKFLMGKFGEAHEITIDNIVLRVKDAGVEN</sequence>
<evidence type="ECO:0000313" key="5">
    <source>
        <dbReference type="Proteomes" id="UP001389717"/>
    </source>
</evidence>
<reference evidence="4 5" key="1">
    <citation type="submission" date="2024-04" db="EMBL/GenBank/DDBJ databases">
        <title>Bacillus oryzaecorticis sp. nov., a moderately halophilic bacterium isolated from rice husks.</title>
        <authorList>
            <person name="Zhu H.-S."/>
        </authorList>
    </citation>
    <scope>NUCLEOTIDE SEQUENCE [LARGE SCALE GENOMIC DNA]</scope>
    <source>
        <strain evidence="4 5">ZC255</strain>
    </source>
</reference>
<organism evidence="4 5">
    <name type="scientific">Rossellomorea oryzaecorticis</name>
    <dbReference type="NCBI Taxonomy" id="1396505"/>
    <lineage>
        <taxon>Bacteria</taxon>
        <taxon>Bacillati</taxon>
        <taxon>Bacillota</taxon>
        <taxon>Bacilli</taxon>
        <taxon>Bacillales</taxon>
        <taxon>Bacillaceae</taxon>
        <taxon>Rossellomorea</taxon>
    </lineage>
</organism>
<dbReference type="Pfam" id="PF00722">
    <property type="entry name" value="Glyco_hydro_16"/>
    <property type="match status" value="1"/>
</dbReference>
<dbReference type="Pfam" id="PF02018">
    <property type="entry name" value="CBM_4_9"/>
    <property type="match status" value="3"/>
</dbReference>
<dbReference type="PANTHER" id="PTHR10963">
    <property type="entry name" value="GLYCOSYL HYDROLASE-RELATED"/>
    <property type="match status" value="1"/>
</dbReference>
<name>A0ABU9K6V2_9BACI</name>
<protein>
    <submittedName>
        <fullName evidence="4">Carbohydrate binding domain-containing protein</fullName>
    </submittedName>
</protein>
<comment type="similarity">
    <text evidence="1">Belongs to the glycosyl hydrolase 16 family.</text>
</comment>
<dbReference type="Proteomes" id="UP001389717">
    <property type="component" value="Unassembled WGS sequence"/>
</dbReference>
<dbReference type="PROSITE" id="PS51762">
    <property type="entry name" value="GH16_2"/>
    <property type="match status" value="1"/>
</dbReference>
<evidence type="ECO:0000259" key="3">
    <source>
        <dbReference type="PROSITE" id="PS51762"/>
    </source>
</evidence>
<proteinExistence type="inferred from homology"/>
<dbReference type="InterPro" id="IPR000757">
    <property type="entry name" value="Beta-glucanase-like"/>
</dbReference>
<dbReference type="EMBL" id="JBBYAF010000007">
    <property type="protein sequence ID" value="MEL3971717.1"/>
    <property type="molecule type" value="Genomic_DNA"/>
</dbReference>
<dbReference type="CDD" id="cd08023">
    <property type="entry name" value="GH16_laminarinase_like"/>
    <property type="match status" value="1"/>
</dbReference>
<feature type="domain" description="GH16" evidence="3">
    <location>
        <begin position="243"/>
        <end position="504"/>
    </location>
</feature>
<evidence type="ECO:0000313" key="4">
    <source>
        <dbReference type="EMBL" id="MEL3971717.1"/>
    </source>
</evidence>
<dbReference type="Gene3D" id="2.60.120.260">
    <property type="entry name" value="Galactose-binding domain-like"/>
    <property type="match status" value="3"/>
</dbReference>
<comment type="caution">
    <text evidence="4">The sequence shown here is derived from an EMBL/GenBank/DDBJ whole genome shotgun (WGS) entry which is preliminary data.</text>
</comment>
<accession>A0ABU9K6V2</accession>
<evidence type="ECO:0000256" key="2">
    <source>
        <dbReference type="ARBA" id="ARBA00022801"/>
    </source>
</evidence>
<keyword evidence="2" id="KW-0378">Hydrolase</keyword>
<dbReference type="InterPro" id="IPR050546">
    <property type="entry name" value="Glycosyl_Hydrlase_16"/>
</dbReference>
<keyword evidence="5" id="KW-1185">Reference proteome</keyword>
<evidence type="ECO:0000256" key="1">
    <source>
        <dbReference type="ARBA" id="ARBA00006865"/>
    </source>
</evidence>
<gene>
    <name evidence="4" type="ORF">AAEO50_05425</name>
</gene>
<dbReference type="PANTHER" id="PTHR10963:SF55">
    <property type="entry name" value="GLYCOSIDE HYDROLASE FAMILY 16 PROTEIN"/>
    <property type="match status" value="1"/>
</dbReference>
<dbReference type="InterPro" id="IPR008979">
    <property type="entry name" value="Galactose-bd-like_sf"/>
</dbReference>
<dbReference type="InterPro" id="IPR003305">
    <property type="entry name" value="CenC_carb-bd"/>
</dbReference>
<dbReference type="InterPro" id="IPR013320">
    <property type="entry name" value="ConA-like_dom_sf"/>
</dbReference>
<dbReference type="SUPFAM" id="SSF49785">
    <property type="entry name" value="Galactose-binding domain-like"/>
    <property type="match status" value="3"/>
</dbReference>
<dbReference type="RefSeq" id="WP_341981282.1">
    <property type="nucleotide sequence ID" value="NZ_JBBYAF010000007.1"/>
</dbReference>
<dbReference type="SUPFAM" id="SSF49899">
    <property type="entry name" value="Concanavalin A-like lectins/glucanases"/>
    <property type="match status" value="1"/>
</dbReference>
<dbReference type="Gene3D" id="2.60.120.200">
    <property type="match status" value="1"/>
</dbReference>